<dbReference type="EMBL" id="HBHK01024456">
    <property type="protein sequence ID" value="CAD9703803.1"/>
    <property type="molecule type" value="Transcribed_RNA"/>
</dbReference>
<dbReference type="GO" id="GO:0030170">
    <property type="term" value="F:pyridoxal phosphate binding"/>
    <property type="evidence" value="ECO:0007669"/>
    <property type="project" value="InterPro"/>
</dbReference>
<dbReference type="InterPro" id="IPR015421">
    <property type="entry name" value="PyrdxlP-dep_Trfase_major"/>
</dbReference>
<protein>
    <recommendedName>
        <fullName evidence="4">Cystathionine gamma-synthase</fullName>
    </recommendedName>
</protein>
<evidence type="ECO:0000313" key="3">
    <source>
        <dbReference type="EMBL" id="CAD9703803.1"/>
    </source>
</evidence>
<dbReference type="GO" id="GO:0003824">
    <property type="term" value="F:catalytic activity"/>
    <property type="evidence" value="ECO:0007669"/>
    <property type="project" value="UniProtKB-ARBA"/>
</dbReference>
<dbReference type="InterPro" id="IPR000277">
    <property type="entry name" value="Cys/Met-Metab_PyrdxlP-dep_enz"/>
</dbReference>
<dbReference type="PANTHER" id="PTHR42699:SF1">
    <property type="entry name" value="CYSTATHIONINE GAMMA-SYNTHASE-RELATED"/>
    <property type="match status" value="1"/>
</dbReference>
<evidence type="ECO:0000256" key="2">
    <source>
        <dbReference type="ARBA" id="ARBA00022898"/>
    </source>
</evidence>
<evidence type="ECO:0008006" key="4">
    <source>
        <dbReference type="Google" id="ProtNLM"/>
    </source>
</evidence>
<dbReference type="GO" id="GO:0019346">
    <property type="term" value="P:transsulfuration"/>
    <property type="evidence" value="ECO:0007669"/>
    <property type="project" value="InterPro"/>
</dbReference>
<dbReference type="SUPFAM" id="SSF53383">
    <property type="entry name" value="PLP-dependent transferases"/>
    <property type="match status" value="2"/>
</dbReference>
<keyword evidence="2" id="KW-0663">Pyridoxal phosphate</keyword>
<sequence length="912" mass="100847">MRYSSKRTLLAGFCGRGGDRFGSANVPIYQTATFDCRSQNAYDYTRSGNPTRNELEFLCKELENGVGSFAFTSGMAGLSAVTRLVGPGQTIVACSDIYGGMHRLLKSLRGVDVRFVDTWDLPKVEQVFDELGGGVGMVCLESPTNPQMRTSDIREISRIARSHNAYVSVDNSLMSPILMNPLDLGADLCVHSGTKFLSGHSDVMAGVVVCKDEETSDRIGFVQNAEGSGLAPFDSWLLLRGMKTLALRVEEAERNALSLYDYLLSHPAVVGVNYLAPLDWRPIDSHMEDTKRSLRNPSWKEEAALHFSQSRGGGSVLSFEMANPDISKRVVANCKLFKNTVSFGSTSSLMEVPADMSHASIPREQQTLSPALIRVSVGIENVSDLLYDLGQAIASAVDDVDTEQVVLGALPLGQSLPQYDDHAVGVSMPLWSDVENYERGDAATHAKLMAGYPRFVFLKSVRQLFSKCKELFAKEGEDVIVLPSARVALRFQQYLGDGQIHDCFADGVFAITFPESLSPKAKLFWQHTGEIISSRQAATVLEIIDRTCYENARSTSSILVEKQQFKGHREELRKRIGSLCHEDPDNVFLYPTGMAAITAVQRVLKLASQWDEKPLRTVIFGFPYLDTLKLGKLPGLGSESVFLGHGDDADFEKLITILKQERIGGLFCEFPSNPLLIAPDLDRLRRLADEYSFPLIVDDSISGCCNVNLCVPGGADIVVSSLTKQFSGSGNVMGGSLLLNSHGSFFNLLRSRLIRDHENLLWEEDCQVILKASADLEVRVSQSNRSASALVEHLAQHPSVEKVYHPSVVERERYDRFKRDAPYAGYGALFSILFKNQDHSAQFFDNLDISKTPGFGQNFSLACPYTMIAHYNELDWAKEYGVDPSLVRIWVGQEDQRTLVSKFDVALDHLTI</sequence>
<comment type="cofactor">
    <cofactor evidence="1">
        <name>pyridoxal 5'-phosphate</name>
        <dbReference type="ChEBI" id="CHEBI:597326"/>
    </cofactor>
</comment>
<proteinExistence type="predicted"/>
<dbReference type="PROSITE" id="PS00868">
    <property type="entry name" value="CYS_MET_METAB_PP"/>
    <property type="match status" value="1"/>
</dbReference>
<name>A0A7S2SMQ1_9STRA</name>
<dbReference type="FunFam" id="3.40.640.10:FF:000046">
    <property type="entry name" value="Cystathionine gamma-lyase"/>
    <property type="match status" value="1"/>
</dbReference>
<dbReference type="Gene3D" id="3.90.1150.10">
    <property type="entry name" value="Aspartate Aminotransferase, domain 1"/>
    <property type="match status" value="2"/>
</dbReference>
<dbReference type="AlphaFoldDB" id="A0A7S2SMQ1"/>
<dbReference type="InterPro" id="IPR015424">
    <property type="entry name" value="PyrdxlP-dep_Trfase"/>
</dbReference>
<evidence type="ECO:0000256" key="1">
    <source>
        <dbReference type="ARBA" id="ARBA00001933"/>
    </source>
</evidence>
<dbReference type="InterPro" id="IPR054542">
    <property type="entry name" value="Cys_met_metab_PP"/>
</dbReference>
<dbReference type="Pfam" id="PF01053">
    <property type="entry name" value="Cys_Met_Meta_PP"/>
    <property type="match status" value="2"/>
</dbReference>
<dbReference type="Gene3D" id="3.40.640.10">
    <property type="entry name" value="Type I PLP-dependent aspartate aminotransferase-like (Major domain)"/>
    <property type="match status" value="2"/>
</dbReference>
<dbReference type="InterPro" id="IPR015422">
    <property type="entry name" value="PyrdxlP-dep_Trfase_small"/>
</dbReference>
<accession>A0A7S2SMQ1</accession>
<dbReference type="PANTHER" id="PTHR42699">
    <property type="match status" value="1"/>
</dbReference>
<organism evidence="3">
    <name type="scientific">Mucochytrium quahogii</name>
    <dbReference type="NCBI Taxonomy" id="96639"/>
    <lineage>
        <taxon>Eukaryota</taxon>
        <taxon>Sar</taxon>
        <taxon>Stramenopiles</taxon>
        <taxon>Bigyra</taxon>
        <taxon>Labyrinthulomycetes</taxon>
        <taxon>Thraustochytrida</taxon>
        <taxon>Thraustochytriidae</taxon>
        <taxon>Mucochytrium</taxon>
    </lineage>
</organism>
<reference evidence="3" key="1">
    <citation type="submission" date="2021-01" db="EMBL/GenBank/DDBJ databases">
        <authorList>
            <person name="Corre E."/>
            <person name="Pelletier E."/>
            <person name="Niang G."/>
            <person name="Scheremetjew M."/>
            <person name="Finn R."/>
            <person name="Kale V."/>
            <person name="Holt S."/>
            <person name="Cochrane G."/>
            <person name="Meng A."/>
            <person name="Brown T."/>
            <person name="Cohen L."/>
        </authorList>
    </citation>
    <scope>NUCLEOTIDE SEQUENCE</scope>
    <source>
        <strain evidence="3">NY070348D</strain>
    </source>
</reference>
<gene>
    <name evidence="3" type="ORF">QSP1433_LOCUS15419</name>
</gene>
<dbReference type="InterPro" id="IPR051750">
    <property type="entry name" value="Trans-sulfuration_enzymes"/>
</dbReference>